<dbReference type="EMBL" id="FP929052">
    <property type="protein sequence ID" value="CBL18024.1"/>
    <property type="molecule type" value="Genomic_DNA"/>
</dbReference>
<dbReference type="GeneID" id="83156660"/>
<dbReference type="AlphaFoldDB" id="D4LEH9"/>
<feature type="domain" description="DUF6017" evidence="2">
    <location>
        <begin position="193"/>
        <end position="305"/>
    </location>
</feature>
<dbReference type="BioCyc" id="RCHA213810:RUM_RS09665-MONOMER"/>
<reference evidence="3" key="2">
    <citation type="submission" date="2010-03" db="EMBL/GenBank/DDBJ databases">
        <authorList>
            <person name="Pajon A."/>
        </authorList>
    </citation>
    <scope>NUCLEOTIDE SEQUENCE</scope>
    <source>
        <strain evidence="3">Type strain: 18P13</strain>
    </source>
</reference>
<sequence length="333" mass="38115">MSAKKTKKVKTTPSSVCRVNKNANYTVMSNYHLRSTNLSLKAIGLLSKVLSLPENWDYSISGLTAICKEKETAIKAALDELKHWGYLNVTKLMPNETNSGRIEYVYDFYEYSEKDTPDADRDDDDTYAKVSSVKKAPQGAEKQGIENLPLEILLIEKQAVENQGQINTKKIINNNQIRSDQVSIDQSHSDSEKAAERHTDGQSDGYISEKEIYTEVVKTNIDFPYFAEWLGDEEEAEEIIQIIVRRICSRKKTERICGQDFPREVVKSTMLKVDINVLENAIEQMKRADNVRNYESYLISTLFNEANGKRFKENAEGRWAEYAVKRDFGVYDD</sequence>
<dbReference type="STRING" id="213810.RUM_19910"/>
<evidence type="ECO:0000259" key="2">
    <source>
        <dbReference type="Pfam" id="PF19481"/>
    </source>
</evidence>
<reference evidence="3" key="1">
    <citation type="submission" date="2010-03" db="EMBL/GenBank/DDBJ databases">
        <title>The genome sequence of Ruminococcus sp. 18P13.</title>
        <authorList>
            <consortium name="metaHIT consortium -- http://www.metahit.eu/"/>
            <person name="Pajon A."/>
            <person name="Turner K."/>
            <person name="Parkhill J."/>
            <person name="Bernalier A."/>
        </authorList>
    </citation>
    <scope>NUCLEOTIDE SEQUENCE [LARGE SCALE GENOMIC DNA]</scope>
    <source>
        <strain evidence="3">Type strain: 18P13</strain>
    </source>
</reference>
<accession>D4LEH9</accession>
<keyword evidence="4" id="KW-1185">Reference proteome</keyword>
<organism evidence="3 4">
    <name type="scientific">Ruminococcus champanellensis (strain DSM 18848 / JCM 17042 / KCTC 15320 / 18P13)</name>
    <dbReference type="NCBI Taxonomy" id="213810"/>
    <lineage>
        <taxon>Bacteria</taxon>
        <taxon>Bacillati</taxon>
        <taxon>Bacillota</taxon>
        <taxon>Clostridia</taxon>
        <taxon>Eubacteriales</taxon>
        <taxon>Oscillospiraceae</taxon>
        <taxon>Ruminococcus</taxon>
    </lineage>
</organism>
<evidence type="ECO:0000313" key="4">
    <source>
        <dbReference type="Proteomes" id="UP000007054"/>
    </source>
</evidence>
<dbReference type="InterPro" id="IPR046059">
    <property type="entry name" value="DUF6017"/>
</dbReference>
<dbReference type="Pfam" id="PF19481">
    <property type="entry name" value="DUF6017"/>
    <property type="match status" value="1"/>
</dbReference>
<dbReference type="RefSeq" id="WP_015558930.1">
    <property type="nucleotide sequence ID" value="NC_021039.1"/>
</dbReference>
<feature type="compositionally biased region" description="Basic and acidic residues" evidence="1">
    <location>
        <begin position="187"/>
        <end position="204"/>
    </location>
</feature>
<evidence type="ECO:0000256" key="1">
    <source>
        <dbReference type="SAM" id="MobiDB-lite"/>
    </source>
</evidence>
<protein>
    <recommendedName>
        <fullName evidence="2">DUF6017 domain-containing protein</fullName>
    </recommendedName>
</protein>
<name>D4LEH9_RUMC1</name>
<dbReference type="PATRIC" id="fig|213810.4.peg.1890"/>
<feature type="region of interest" description="Disordered" evidence="1">
    <location>
        <begin position="181"/>
        <end position="204"/>
    </location>
</feature>
<gene>
    <name evidence="3" type="ordered locus">RUM_19910</name>
</gene>
<evidence type="ECO:0000313" key="3">
    <source>
        <dbReference type="EMBL" id="CBL18024.1"/>
    </source>
</evidence>
<dbReference type="Proteomes" id="UP000007054">
    <property type="component" value="Chromosome"/>
</dbReference>
<dbReference type="HOGENOM" id="CLU_053821_0_0_9"/>
<dbReference type="KEGG" id="rch:RUM_19910"/>
<proteinExistence type="predicted"/>